<dbReference type="RefSeq" id="XP_065655881.1">
    <property type="nucleotide sequence ID" value="XM_065799809.1"/>
</dbReference>
<reference evidence="8" key="1">
    <citation type="submission" date="2025-08" db="UniProtKB">
        <authorList>
            <consortium name="RefSeq"/>
        </authorList>
    </citation>
    <scope>IDENTIFICATION</scope>
</reference>
<dbReference type="PANTHER" id="PTHR14948:SF25">
    <property type="entry name" value="DUF4190 DOMAIN-CONTAINING PROTEIN"/>
    <property type="match status" value="1"/>
</dbReference>
<keyword evidence="3 6" id="KW-0812">Transmembrane</keyword>
<evidence type="ECO:0000256" key="3">
    <source>
        <dbReference type="ARBA" id="ARBA00022692"/>
    </source>
</evidence>
<keyword evidence="5 6" id="KW-0472">Membrane</keyword>
<protein>
    <submittedName>
        <fullName evidence="8">Uncharacterized protein LOC100200841 isoform X2</fullName>
    </submittedName>
</protein>
<evidence type="ECO:0000256" key="6">
    <source>
        <dbReference type="SAM" id="Phobius"/>
    </source>
</evidence>
<feature type="transmembrane region" description="Helical" evidence="6">
    <location>
        <begin position="147"/>
        <end position="172"/>
    </location>
</feature>
<organism evidence="7 8">
    <name type="scientific">Hydra vulgaris</name>
    <name type="common">Hydra</name>
    <name type="synonym">Hydra attenuata</name>
    <dbReference type="NCBI Taxonomy" id="6087"/>
    <lineage>
        <taxon>Eukaryota</taxon>
        <taxon>Metazoa</taxon>
        <taxon>Cnidaria</taxon>
        <taxon>Hydrozoa</taxon>
        <taxon>Hydroidolina</taxon>
        <taxon>Anthoathecata</taxon>
        <taxon>Aplanulata</taxon>
        <taxon>Hydridae</taxon>
        <taxon>Hydra</taxon>
    </lineage>
</organism>
<name>A0ABM4C2V8_HYDVU</name>
<dbReference type="GeneID" id="100200841"/>
<comment type="subcellular location">
    <subcellularLocation>
        <location evidence="1">Membrane</location>
    </subcellularLocation>
</comment>
<proteinExistence type="inferred from homology"/>
<comment type="similarity">
    <text evidence="2">Belongs to the CD225/Dispanin family.</text>
</comment>
<evidence type="ECO:0000256" key="2">
    <source>
        <dbReference type="ARBA" id="ARBA00006843"/>
    </source>
</evidence>
<evidence type="ECO:0000313" key="8">
    <source>
        <dbReference type="RefSeq" id="XP_065655881.1"/>
    </source>
</evidence>
<evidence type="ECO:0000313" key="7">
    <source>
        <dbReference type="Proteomes" id="UP001652625"/>
    </source>
</evidence>
<dbReference type="Pfam" id="PF04505">
    <property type="entry name" value="CD225"/>
    <property type="match status" value="1"/>
</dbReference>
<gene>
    <name evidence="8" type="primary">LOC100200841</name>
</gene>
<evidence type="ECO:0000256" key="4">
    <source>
        <dbReference type="ARBA" id="ARBA00022989"/>
    </source>
</evidence>
<evidence type="ECO:0000256" key="5">
    <source>
        <dbReference type="ARBA" id="ARBA00023136"/>
    </source>
</evidence>
<sequence>MEKVGPPPDYYLTTDHSNQAQNLAQNPSQVPSYYQGQPIPYYSNPQNVTYQVPPAPGNQVPPAPGNQVPYYNPYQTNVIIHQPAVTTGVVYTGPPPNSHRALAWLTCLFCCWPLGVASIIKSMEVDTAIAQNNLIRAQMASESAKKFGFASLGCGIFMHLIWIIYLIIYFVIFVPNFYSRY</sequence>
<keyword evidence="7" id="KW-1185">Reference proteome</keyword>
<dbReference type="Proteomes" id="UP001652625">
    <property type="component" value="Chromosome 06"/>
</dbReference>
<evidence type="ECO:0000256" key="1">
    <source>
        <dbReference type="ARBA" id="ARBA00004370"/>
    </source>
</evidence>
<accession>A0ABM4C2V8</accession>
<dbReference type="InterPro" id="IPR051423">
    <property type="entry name" value="CD225/Dispanin"/>
</dbReference>
<dbReference type="PANTHER" id="PTHR14948">
    <property type="entry name" value="NG5"/>
    <property type="match status" value="1"/>
</dbReference>
<keyword evidence="4 6" id="KW-1133">Transmembrane helix</keyword>
<dbReference type="InterPro" id="IPR007593">
    <property type="entry name" value="CD225/Dispanin_fam"/>
</dbReference>